<dbReference type="InterPro" id="IPR043182">
    <property type="entry name" value="PAIRED_DNA-bd_dom"/>
</dbReference>
<dbReference type="AlphaFoldDB" id="A0A1S3P3U2"/>
<dbReference type="PANTHER" id="PTHR45636">
    <property type="entry name" value="PAIRED BOX PROTEIN PAX-6-RELATED-RELATED"/>
    <property type="match status" value="1"/>
</dbReference>
<dbReference type="PRINTS" id="PR00027">
    <property type="entry name" value="PAIREDBOX"/>
</dbReference>
<feature type="region of interest" description="Disordered" evidence="12">
    <location>
        <begin position="163"/>
        <end position="217"/>
    </location>
</feature>
<proteinExistence type="inferred from homology"/>
<evidence type="ECO:0000259" key="13">
    <source>
        <dbReference type="PROSITE" id="PS50071"/>
    </source>
</evidence>
<dbReference type="SUPFAM" id="SSF46689">
    <property type="entry name" value="Homeodomain-like"/>
    <property type="match status" value="2"/>
</dbReference>
<sequence length="497" mass="54726">MATLPGTVPRMMRPAPGQNYPRTGFPLEVSTPLGQGRVNQLGGVFINGRPLPNHIRHKIVEMAHHGIRPCVISRQLRVSHGCVSKILCRYQETGSIRPGAIGGSKPRQVSTPDVEKRIEEYKRENPGMFSWEIRDKLLKDGVCDRSTVPSVSSISRVLRARFGKKDDDDDSDKKDEDGEKKTKHSIDGILGDKDEGSDVESEPDLPLKRKQRRSRTTFTAEQLEELEKAFERTHYPDIYTREELAQRTKLTEARVQVWFSNRRARWRKQAGANQLAAFNHLLPGGFPPTGMPSLPTYQLPESSYPGTTLSQDGSSTLHRPQPLPPSSMHQGGLSDGSSPYGLSSNRHSFSSYSDTFMSQSAASNHMNPVSNGLSPQVMSILSNPNAVPSQSQHDFSISPLHGSLESSNSISASCSQRSDSIKGVDSLASSQSYCPPTYSATSYSVDPVTAGYQYSQYGQTAVDYLTKNVSLSTQRRMKLGDHSAVLGLLQVETGQAY</sequence>
<dbReference type="PROSITE" id="PS00027">
    <property type="entry name" value="HOMEOBOX_1"/>
    <property type="match status" value="1"/>
</dbReference>
<evidence type="ECO:0000256" key="11">
    <source>
        <dbReference type="RuleBase" id="RU000682"/>
    </source>
</evidence>
<evidence type="ECO:0000256" key="9">
    <source>
        <dbReference type="ARBA" id="ARBA00023242"/>
    </source>
</evidence>
<dbReference type="SMART" id="SM00389">
    <property type="entry name" value="HOX"/>
    <property type="match status" value="1"/>
</dbReference>
<feature type="domain" description="Homeobox" evidence="13">
    <location>
        <begin position="209"/>
        <end position="269"/>
    </location>
</feature>
<evidence type="ECO:0000259" key="15">
    <source>
        <dbReference type="PROSITE" id="PS51057"/>
    </source>
</evidence>
<dbReference type="Pfam" id="PF00292">
    <property type="entry name" value="PAX"/>
    <property type="match status" value="1"/>
</dbReference>
<evidence type="ECO:0000256" key="5">
    <source>
        <dbReference type="ARBA" id="ARBA00023015"/>
    </source>
</evidence>
<dbReference type="Proteomes" id="UP001652741">
    <property type="component" value="Chromosome ssa22"/>
</dbReference>
<evidence type="ECO:0000256" key="7">
    <source>
        <dbReference type="ARBA" id="ARBA00023155"/>
    </source>
</evidence>
<dbReference type="Gene3D" id="1.10.10.60">
    <property type="entry name" value="Homeodomain-like"/>
    <property type="match status" value="1"/>
</dbReference>
<evidence type="ECO:0000256" key="10">
    <source>
        <dbReference type="PROSITE-ProRule" id="PRU00108"/>
    </source>
</evidence>
<dbReference type="FunFam" id="1.10.10.10:FF:000031">
    <property type="entry name" value="Paired box protein Pax-7"/>
    <property type="match status" value="1"/>
</dbReference>
<feature type="region of interest" description="Disordered" evidence="12">
    <location>
        <begin position="289"/>
        <end position="340"/>
    </location>
</feature>
<gene>
    <name evidence="17" type="primary">LOC106583049</name>
</gene>
<dbReference type="PROSITE" id="PS50803">
    <property type="entry name" value="OAR"/>
    <property type="match status" value="1"/>
</dbReference>
<dbReference type="FunFam" id="1.10.10.60:FF:000035">
    <property type="entry name" value="paired box protein Pax-3 isoform X2"/>
    <property type="match status" value="1"/>
</dbReference>
<evidence type="ECO:0000256" key="1">
    <source>
        <dbReference type="ARBA" id="ARBA00004123"/>
    </source>
</evidence>
<dbReference type="GeneID" id="106583049"/>
<evidence type="ECO:0000256" key="3">
    <source>
        <dbReference type="ARBA" id="ARBA00022473"/>
    </source>
</evidence>
<dbReference type="CDD" id="cd00131">
    <property type="entry name" value="PAX"/>
    <property type="match status" value="1"/>
</dbReference>
<dbReference type="GO" id="GO:0000981">
    <property type="term" value="F:DNA-binding transcription factor activity, RNA polymerase II-specific"/>
    <property type="evidence" value="ECO:0007669"/>
    <property type="project" value="InterPro"/>
</dbReference>
<dbReference type="PROSITE" id="PS50071">
    <property type="entry name" value="HOMEOBOX_2"/>
    <property type="match status" value="1"/>
</dbReference>
<keyword evidence="16" id="KW-1185">Reference proteome</keyword>
<dbReference type="InterPro" id="IPR001356">
    <property type="entry name" value="HD"/>
</dbReference>
<keyword evidence="3" id="KW-0217">Developmental protein</keyword>
<dbReference type="InterPro" id="IPR017970">
    <property type="entry name" value="Homeobox_CS"/>
</dbReference>
<comment type="similarity">
    <text evidence="2">Belongs to the paired homeobox family.</text>
</comment>
<dbReference type="InterPro" id="IPR009057">
    <property type="entry name" value="Homeodomain-like_sf"/>
</dbReference>
<feature type="compositionally biased region" description="Polar residues" evidence="12">
    <location>
        <begin position="295"/>
        <end position="318"/>
    </location>
</feature>
<dbReference type="RefSeq" id="XP_014022292.1">
    <property type="nucleotide sequence ID" value="XM_014166817.2"/>
</dbReference>
<feature type="domain" description="OAR" evidence="14">
    <location>
        <begin position="471"/>
        <end position="483"/>
    </location>
</feature>
<evidence type="ECO:0000259" key="14">
    <source>
        <dbReference type="PROSITE" id="PS50803"/>
    </source>
</evidence>
<dbReference type="InterPro" id="IPR043565">
    <property type="entry name" value="PAX_fam"/>
</dbReference>
<name>A0A1S3P3U2_SALSA</name>
<reference evidence="17" key="1">
    <citation type="submission" date="2025-08" db="UniProtKB">
        <authorList>
            <consortium name="RefSeq"/>
        </authorList>
    </citation>
    <scope>IDENTIFICATION</scope>
</reference>
<accession>A0A1S3P3U2</accession>
<keyword evidence="4" id="KW-0563">Paired box</keyword>
<evidence type="ECO:0000256" key="6">
    <source>
        <dbReference type="ARBA" id="ARBA00023125"/>
    </source>
</evidence>
<dbReference type="PROSITE" id="PS00034">
    <property type="entry name" value="PAIRED_1"/>
    <property type="match status" value="1"/>
</dbReference>
<keyword evidence="7 10" id="KW-0371">Homeobox</keyword>
<evidence type="ECO:0000313" key="17">
    <source>
        <dbReference type="RefSeq" id="XP_014022292.1"/>
    </source>
</evidence>
<dbReference type="SMART" id="SM00351">
    <property type="entry name" value="PAX"/>
    <property type="match status" value="1"/>
</dbReference>
<evidence type="ECO:0000256" key="2">
    <source>
        <dbReference type="ARBA" id="ARBA00005733"/>
    </source>
</evidence>
<dbReference type="InterPro" id="IPR036388">
    <property type="entry name" value="WH-like_DNA-bd_sf"/>
</dbReference>
<dbReference type="Gene3D" id="1.10.10.10">
    <property type="entry name" value="Winged helix-like DNA-binding domain superfamily/Winged helix DNA-binding domain"/>
    <property type="match status" value="2"/>
</dbReference>
<dbReference type="Pfam" id="PF00046">
    <property type="entry name" value="Homeodomain"/>
    <property type="match status" value="1"/>
</dbReference>
<dbReference type="Pfam" id="PF12360">
    <property type="entry name" value="Pax7"/>
    <property type="match status" value="1"/>
</dbReference>
<comment type="subcellular location">
    <subcellularLocation>
        <location evidence="1 10 11">Nucleus</location>
    </subcellularLocation>
</comment>
<organism evidence="16 17">
    <name type="scientific">Salmo salar</name>
    <name type="common">Atlantic salmon</name>
    <dbReference type="NCBI Taxonomy" id="8030"/>
    <lineage>
        <taxon>Eukaryota</taxon>
        <taxon>Metazoa</taxon>
        <taxon>Chordata</taxon>
        <taxon>Craniata</taxon>
        <taxon>Vertebrata</taxon>
        <taxon>Euteleostomi</taxon>
        <taxon>Actinopterygii</taxon>
        <taxon>Neopterygii</taxon>
        <taxon>Teleostei</taxon>
        <taxon>Protacanthopterygii</taxon>
        <taxon>Salmoniformes</taxon>
        <taxon>Salmonidae</taxon>
        <taxon>Salmoninae</taxon>
        <taxon>Salmo</taxon>
    </lineage>
</organism>
<dbReference type="InterPro" id="IPR001523">
    <property type="entry name" value="Paired_dom"/>
</dbReference>
<keyword evidence="5" id="KW-0805">Transcription regulation</keyword>
<keyword evidence="9 10" id="KW-0539">Nucleus</keyword>
<dbReference type="GO" id="GO:0009653">
    <property type="term" value="P:anatomical structure morphogenesis"/>
    <property type="evidence" value="ECO:0007669"/>
    <property type="project" value="UniProtKB-ARBA"/>
</dbReference>
<dbReference type="InterPro" id="IPR003654">
    <property type="entry name" value="OAR_dom"/>
</dbReference>
<evidence type="ECO:0000313" key="16">
    <source>
        <dbReference type="Proteomes" id="UP001652741"/>
    </source>
</evidence>
<feature type="DNA-binding region" description="Homeobox" evidence="10">
    <location>
        <begin position="211"/>
        <end position="270"/>
    </location>
</feature>
<keyword evidence="6 10" id="KW-0238">DNA-binding</keyword>
<evidence type="ECO:0000256" key="4">
    <source>
        <dbReference type="ARBA" id="ARBA00022724"/>
    </source>
</evidence>
<protein>
    <submittedName>
        <fullName evidence="17">Paired box protein Pax-7 isoform X8</fullName>
    </submittedName>
</protein>
<feature type="compositionally biased region" description="Basic and acidic residues" evidence="12">
    <location>
        <begin position="163"/>
        <end position="196"/>
    </location>
</feature>
<keyword evidence="8" id="KW-0804">Transcription</keyword>
<dbReference type="PANTHER" id="PTHR45636:SF26">
    <property type="entry name" value="PAIRED BOX PROTEIN PAX-7"/>
    <property type="match status" value="1"/>
</dbReference>
<dbReference type="FunFam" id="1.10.10.10:FF:000080">
    <property type="entry name" value="paired box protein Pax-3 isoform X2"/>
    <property type="match status" value="1"/>
</dbReference>
<evidence type="ECO:0000256" key="8">
    <source>
        <dbReference type="ARBA" id="ARBA00023163"/>
    </source>
</evidence>
<evidence type="ECO:0000256" key="12">
    <source>
        <dbReference type="SAM" id="MobiDB-lite"/>
    </source>
</evidence>
<dbReference type="PROSITE" id="PS51057">
    <property type="entry name" value="PAIRED_2"/>
    <property type="match status" value="1"/>
</dbReference>
<dbReference type="CDD" id="cd00086">
    <property type="entry name" value="homeodomain"/>
    <property type="match status" value="1"/>
</dbReference>
<feature type="domain" description="Paired" evidence="15">
    <location>
        <begin position="34"/>
        <end position="161"/>
    </location>
</feature>
<dbReference type="GO" id="GO:0000978">
    <property type="term" value="F:RNA polymerase II cis-regulatory region sequence-specific DNA binding"/>
    <property type="evidence" value="ECO:0007669"/>
    <property type="project" value="TreeGrafter"/>
</dbReference>
<dbReference type="InterPro" id="IPR022106">
    <property type="entry name" value="Pax7_C"/>
</dbReference>
<dbReference type="GO" id="GO:0005634">
    <property type="term" value="C:nucleus"/>
    <property type="evidence" value="ECO:0007669"/>
    <property type="project" value="UniProtKB-SubCell"/>
</dbReference>